<dbReference type="InterPro" id="IPR034660">
    <property type="entry name" value="DinB/YfiT-like"/>
</dbReference>
<gene>
    <name evidence="3" type="ORF">Pflav_038860</name>
</gene>
<protein>
    <recommendedName>
        <fullName evidence="5">Mycothiol-dependent maleylpyruvate isomerase metal-binding domain-containing protein</fullName>
    </recommendedName>
</protein>
<feature type="domain" description="SCP2" evidence="1">
    <location>
        <begin position="176"/>
        <end position="237"/>
    </location>
</feature>
<reference evidence="3 4" key="2">
    <citation type="submission" date="2020-03" db="EMBL/GenBank/DDBJ databases">
        <authorList>
            <person name="Ichikawa N."/>
            <person name="Kimura A."/>
            <person name="Kitahashi Y."/>
            <person name="Uohara A."/>
        </authorList>
    </citation>
    <scope>NUCLEOTIDE SEQUENCE [LARGE SCALE GENOMIC DNA]</scope>
    <source>
        <strain evidence="3 4">NBRC 107702</strain>
    </source>
</reference>
<sequence length="263" mass="27843">MSNADTVIAALRSGHDSLAALVSGFSDDHLAGPSGSAEWDISQVLSHLGSGAEIGRATVRAALDGEPNPGREFNFAVWDRWNAMSRRERADGFLVSNEALTALYESLDASTRESLLVDLGFLPAPVDVATSARMRLSELALHTWDVRVGSDEHATVAAEATPLLLNAAPELLAWTSKPEALDGRQAVLQVTTTAPESVFTLSLAEQVSVDLAAPEAPDGTLTLPAEAWLRLVSGRFAPRYTPAGVEATGAADLDLLRKVFPGF</sequence>
<dbReference type="KEGG" id="pfla:Pflav_038860"/>
<dbReference type="AlphaFoldDB" id="A0A6F8XUH0"/>
<proteinExistence type="predicted"/>
<feature type="domain" description="Mycothiol-dependent maleylpyruvate isomerase metal-binding" evidence="2">
    <location>
        <begin position="11"/>
        <end position="147"/>
    </location>
</feature>
<organism evidence="3 4">
    <name type="scientific">Phytohabitans flavus</name>
    <dbReference type="NCBI Taxonomy" id="1076124"/>
    <lineage>
        <taxon>Bacteria</taxon>
        <taxon>Bacillati</taxon>
        <taxon>Actinomycetota</taxon>
        <taxon>Actinomycetes</taxon>
        <taxon>Micromonosporales</taxon>
        <taxon>Micromonosporaceae</taxon>
    </lineage>
</organism>
<dbReference type="GO" id="GO:0046872">
    <property type="term" value="F:metal ion binding"/>
    <property type="evidence" value="ECO:0007669"/>
    <property type="project" value="InterPro"/>
</dbReference>
<dbReference type="Pfam" id="PF02036">
    <property type="entry name" value="SCP2"/>
    <property type="match status" value="1"/>
</dbReference>
<evidence type="ECO:0000259" key="1">
    <source>
        <dbReference type="Pfam" id="PF02036"/>
    </source>
</evidence>
<evidence type="ECO:0000259" key="2">
    <source>
        <dbReference type="Pfam" id="PF11716"/>
    </source>
</evidence>
<dbReference type="Gene3D" id="1.20.120.450">
    <property type="entry name" value="dinb family like domain"/>
    <property type="match status" value="1"/>
</dbReference>
<dbReference type="Proteomes" id="UP000502508">
    <property type="component" value="Chromosome"/>
</dbReference>
<accession>A0A6F8XUH0</accession>
<dbReference type="EMBL" id="AP022870">
    <property type="protein sequence ID" value="BCB77476.1"/>
    <property type="molecule type" value="Genomic_DNA"/>
</dbReference>
<dbReference type="RefSeq" id="WP_173037242.1">
    <property type="nucleotide sequence ID" value="NZ_AP022870.1"/>
</dbReference>
<name>A0A6F8XUH0_9ACTN</name>
<dbReference type="SUPFAM" id="SSF109854">
    <property type="entry name" value="DinB/YfiT-like putative metalloenzymes"/>
    <property type="match status" value="1"/>
</dbReference>
<evidence type="ECO:0000313" key="3">
    <source>
        <dbReference type="EMBL" id="BCB77476.1"/>
    </source>
</evidence>
<dbReference type="InterPro" id="IPR024344">
    <property type="entry name" value="MDMPI_metal-binding"/>
</dbReference>
<keyword evidence="4" id="KW-1185">Reference proteome</keyword>
<dbReference type="NCBIfam" id="TIGR03083">
    <property type="entry name" value="maleylpyruvate isomerase family mycothiol-dependent enzyme"/>
    <property type="match status" value="1"/>
</dbReference>
<dbReference type="Pfam" id="PF11716">
    <property type="entry name" value="MDMPI_N"/>
    <property type="match status" value="1"/>
</dbReference>
<dbReference type="InterPro" id="IPR017517">
    <property type="entry name" value="Maleyloyr_isom"/>
</dbReference>
<evidence type="ECO:0008006" key="5">
    <source>
        <dbReference type="Google" id="ProtNLM"/>
    </source>
</evidence>
<dbReference type="InterPro" id="IPR003033">
    <property type="entry name" value="SCP2_sterol-bd_dom"/>
</dbReference>
<reference evidence="3 4" key="1">
    <citation type="submission" date="2020-03" db="EMBL/GenBank/DDBJ databases">
        <title>Whole genome shotgun sequence of Phytohabitans flavus NBRC 107702.</title>
        <authorList>
            <person name="Komaki H."/>
            <person name="Tamura T."/>
        </authorList>
    </citation>
    <scope>NUCLEOTIDE SEQUENCE [LARGE SCALE GENOMIC DNA]</scope>
    <source>
        <strain evidence="3 4">NBRC 107702</strain>
    </source>
</reference>
<evidence type="ECO:0000313" key="4">
    <source>
        <dbReference type="Proteomes" id="UP000502508"/>
    </source>
</evidence>